<dbReference type="Pfam" id="PF10382">
    <property type="entry name" value="ZGRF1-like_N"/>
    <property type="match status" value="1"/>
</dbReference>
<dbReference type="GO" id="GO:0005634">
    <property type="term" value="C:nucleus"/>
    <property type="evidence" value="ECO:0007669"/>
    <property type="project" value="TreeGrafter"/>
</dbReference>
<organism evidence="3 4">
    <name type="scientific">Emergomyces africanus</name>
    <dbReference type="NCBI Taxonomy" id="1955775"/>
    <lineage>
        <taxon>Eukaryota</taxon>
        <taxon>Fungi</taxon>
        <taxon>Dikarya</taxon>
        <taxon>Ascomycota</taxon>
        <taxon>Pezizomycotina</taxon>
        <taxon>Eurotiomycetes</taxon>
        <taxon>Eurotiomycetidae</taxon>
        <taxon>Onygenales</taxon>
        <taxon>Ajellomycetaceae</taxon>
        <taxon>Emergomyces</taxon>
    </lineage>
</organism>
<feature type="compositionally biased region" description="Basic and acidic residues" evidence="1">
    <location>
        <begin position="189"/>
        <end position="223"/>
    </location>
</feature>
<dbReference type="AlphaFoldDB" id="A0A1B7NVW9"/>
<evidence type="ECO:0000313" key="4">
    <source>
        <dbReference type="Proteomes" id="UP000091918"/>
    </source>
</evidence>
<dbReference type="PANTHER" id="PTHR28535:SF1">
    <property type="entry name" value="PROTEIN ZGRF1"/>
    <property type="match status" value="1"/>
</dbReference>
<dbReference type="Proteomes" id="UP000091918">
    <property type="component" value="Unassembled WGS sequence"/>
</dbReference>
<dbReference type="EMBL" id="LGUA01000589">
    <property type="protein sequence ID" value="OAX80916.1"/>
    <property type="molecule type" value="Genomic_DNA"/>
</dbReference>
<feature type="compositionally biased region" description="Low complexity" evidence="1">
    <location>
        <begin position="120"/>
        <end position="133"/>
    </location>
</feature>
<feature type="region of interest" description="Disordered" evidence="1">
    <location>
        <begin position="309"/>
        <end position="351"/>
    </location>
</feature>
<keyword evidence="4" id="KW-1185">Reference proteome</keyword>
<feature type="compositionally biased region" description="Low complexity" evidence="1">
    <location>
        <begin position="225"/>
        <end position="237"/>
    </location>
</feature>
<evidence type="ECO:0000259" key="2">
    <source>
        <dbReference type="Pfam" id="PF10382"/>
    </source>
</evidence>
<accession>A0A1B7NVW9</accession>
<dbReference type="InterPro" id="IPR052800">
    <property type="entry name" value="DNA_Repair_Helicase_ZGRF1"/>
</dbReference>
<gene>
    <name evidence="3" type="ORF">ACJ72_04745</name>
</gene>
<sequence length="624" mass="68285">MNSSAFTTVSANTPLTCAPVSKYRCLFSHDIRRKAKRWQDGFLRFHSFNKRVMVYDTQNNFIGDLHWRDGEELNDGDELELERGVLVQVGECVEKTQTDLTELLDKRKHATTSRSSPAKAFSPDASSARSAFAAHHHGSDIRNNNNTVPNSSGRLKSLNELLGIRKTPIGRATLPSRSPYEQRHRIMCPDHDAAQERAPKRQRVDSREQKRDVDGSSRQHPLRDSSSYSSVSNSRASFQPAGDVACNSISRSAKSSSKDKDAPNAKQKGNTTKSQTVIDLTNPTKPVNTLKLAIEKPRKKLMYRDLLLAQPGQGPAPKSKPSLRERESDVRTIQPQLPVDNPAADIENIPPAGSGFRQAALTSTEISSALHFMPSTSTLRILQEADPPPSSQKTKSINEFFKPSSQKPPPGPATERHETTSSSSLAETLQPITSTTPATENIPPHPNSPDKPQYPQRSLTRSHSDAVPSLTIPKYTSLPAPPEPPINPAPQTIRRSHSPLPFLALAESSEPPPPPTEQKSANTPPPKSVQRALSDVSSLLGRATTSTVTAAATTATATTTITTTSAAVAPRTRQSLLAPKRNQHVATCVDVDEEDQGPWTEEALDLFDWWPAGRPKPERRKVIG</sequence>
<dbReference type="OrthoDB" id="6513042at2759"/>
<comment type="caution">
    <text evidence="3">The sequence shown here is derived from an EMBL/GenBank/DDBJ whole genome shotgun (WGS) entry which is preliminary data.</text>
</comment>
<feature type="compositionally biased region" description="Low complexity" evidence="1">
    <location>
        <begin position="245"/>
        <end position="255"/>
    </location>
</feature>
<feature type="compositionally biased region" description="Polar residues" evidence="1">
    <location>
        <begin position="141"/>
        <end position="154"/>
    </location>
</feature>
<dbReference type="InterPro" id="IPR018838">
    <property type="entry name" value="ZGRF1-like_N"/>
</dbReference>
<dbReference type="PANTHER" id="PTHR28535">
    <property type="entry name" value="ZINC FINGER GRF-TYPE CONTAINING 1"/>
    <property type="match status" value="1"/>
</dbReference>
<feature type="compositionally biased region" description="Polar residues" evidence="1">
    <location>
        <begin position="267"/>
        <end position="282"/>
    </location>
</feature>
<reference evidence="3 4" key="1">
    <citation type="submission" date="2015-07" db="EMBL/GenBank/DDBJ databases">
        <title>Emmonsia species relationships and genome sequence.</title>
        <authorList>
            <person name="Cuomo C.A."/>
            <person name="Schwartz I.S."/>
            <person name="Kenyon C."/>
            <person name="de Hoog G.S."/>
            <person name="Govender N.P."/>
            <person name="Botha A."/>
            <person name="Moreno L."/>
            <person name="de Vries M."/>
            <person name="Munoz J.F."/>
            <person name="Stielow J.B."/>
        </authorList>
    </citation>
    <scope>NUCLEOTIDE SEQUENCE [LARGE SCALE GENOMIC DNA]</scope>
    <source>
        <strain evidence="3 4">CBS 136260</strain>
    </source>
</reference>
<feature type="region of interest" description="Disordered" evidence="1">
    <location>
        <begin position="105"/>
        <end position="154"/>
    </location>
</feature>
<evidence type="ECO:0000256" key="1">
    <source>
        <dbReference type="SAM" id="MobiDB-lite"/>
    </source>
</evidence>
<feature type="region of interest" description="Disordered" evidence="1">
    <location>
        <begin position="383"/>
        <end position="535"/>
    </location>
</feature>
<evidence type="ECO:0000313" key="3">
    <source>
        <dbReference type="EMBL" id="OAX80916.1"/>
    </source>
</evidence>
<feature type="compositionally biased region" description="Pro residues" evidence="1">
    <location>
        <begin position="479"/>
        <end position="488"/>
    </location>
</feature>
<dbReference type="GO" id="GO:0006302">
    <property type="term" value="P:double-strand break repair"/>
    <property type="evidence" value="ECO:0007669"/>
    <property type="project" value="TreeGrafter"/>
</dbReference>
<proteinExistence type="predicted"/>
<dbReference type="STRING" id="1658172.A0A1B7NVW9"/>
<feature type="region of interest" description="Disordered" evidence="1">
    <location>
        <begin position="189"/>
        <end position="282"/>
    </location>
</feature>
<feature type="compositionally biased region" description="Polar residues" evidence="1">
    <location>
        <begin position="425"/>
        <end position="439"/>
    </location>
</feature>
<dbReference type="GO" id="GO:0035861">
    <property type="term" value="C:site of double-strand break"/>
    <property type="evidence" value="ECO:0007669"/>
    <property type="project" value="TreeGrafter"/>
</dbReference>
<feature type="domain" description="5'-3' DNA helicase ZGRF1-like N-terminal" evidence="2">
    <location>
        <begin position="20"/>
        <end position="100"/>
    </location>
</feature>
<name>A0A1B7NVW9_9EURO</name>
<protein>
    <recommendedName>
        <fullName evidence="2">5'-3' DNA helicase ZGRF1-like N-terminal domain-containing protein</fullName>
    </recommendedName>
</protein>